<dbReference type="WBParaSite" id="nRc.2.0.1.t20569-RA">
    <property type="protein sequence ID" value="nRc.2.0.1.t20569-RA"/>
    <property type="gene ID" value="nRc.2.0.1.g20569"/>
</dbReference>
<proteinExistence type="predicted"/>
<evidence type="ECO:0000313" key="1">
    <source>
        <dbReference type="Proteomes" id="UP000887565"/>
    </source>
</evidence>
<organism evidence="1 2">
    <name type="scientific">Romanomermis culicivorax</name>
    <name type="common">Nematode worm</name>
    <dbReference type="NCBI Taxonomy" id="13658"/>
    <lineage>
        <taxon>Eukaryota</taxon>
        <taxon>Metazoa</taxon>
        <taxon>Ecdysozoa</taxon>
        <taxon>Nematoda</taxon>
        <taxon>Enoplea</taxon>
        <taxon>Dorylaimia</taxon>
        <taxon>Mermithida</taxon>
        <taxon>Mermithoidea</taxon>
        <taxon>Mermithidae</taxon>
        <taxon>Romanomermis</taxon>
    </lineage>
</organism>
<sequence>MRILENKPKIRKYYNSNSCKGGFSFFIVFLFCEEQSMIASSSLTSFSLRAINTNRCRQRSSPLCALPFPQTDAKCCAIEKRFWENNREKSPFVKVSKNDDTGLNIYP</sequence>
<evidence type="ECO:0000313" key="2">
    <source>
        <dbReference type="WBParaSite" id="nRc.2.0.1.t20569-RA"/>
    </source>
</evidence>
<protein>
    <submittedName>
        <fullName evidence="2">Uncharacterized protein</fullName>
    </submittedName>
</protein>
<accession>A0A915J368</accession>
<name>A0A915J368_ROMCU</name>
<reference evidence="2" key="1">
    <citation type="submission" date="2022-11" db="UniProtKB">
        <authorList>
            <consortium name="WormBaseParasite"/>
        </authorList>
    </citation>
    <scope>IDENTIFICATION</scope>
</reference>
<dbReference type="AlphaFoldDB" id="A0A915J368"/>
<keyword evidence="1" id="KW-1185">Reference proteome</keyword>
<dbReference type="Proteomes" id="UP000887565">
    <property type="component" value="Unplaced"/>
</dbReference>